<dbReference type="GeneID" id="18869878"/>
<feature type="domain" description="UTP23 sensor motif region" evidence="9">
    <location>
        <begin position="191"/>
        <end position="210"/>
    </location>
</feature>
<dbReference type="FunFam" id="3.40.50.1010:FF:000006">
    <property type="entry name" value="rRNA-processing protein UTP23 homolog"/>
    <property type="match status" value="1"/>
</dbReference>
<evidence type="ECO:0000256" key="3">
    <source>
        <dbReference type="ARBA" id="ARBA00022552"/>
    </source>
</evidence>
<comment type="function">
    <text evidence="5">Involved in rRNA-processing and ribosome biogenesis.</text>
</comment>
<dbReference type="OMA" id="CCMQALY"/>
<dbReference type="HOGENOM" id="CLU_053567_1_1_1"/>
<dbReference type="eggNOG" id="KOG3164">
    <property type="taxonomic scope" value="Eukaryota"/>
</dbReference>
<feature type="compositionally biased region" description="Basic residues" evidence="8">
    <location>
        <begin position="222"/>
        <end position="231"/>
    </location>
</feature>
<dbReference type="Gene3D" id="3.40.50.1010">
    <property type="entry name" value="5'-nuclease"/>
    <property type="match status" value="1"/>
</dbReference>
<keyword evidence="3" id="KW-0698">rRNA processing</keyword>
<dbReference type="GO" id="GO:0032040">
    <property type="term" value="C:small-subunit processome"/>
    <property type="evidence" value="ECO:0007669"/>
    <property type="project" value="EnsemblFungi"/>
</dbReference>
<evidence type="ECO:0000259" key="9">
    <source>
        <dbReference type="Pfam" id="PF24779"/>
    </source>
</evidence>
<dbReference type="OrthoDB" id="25675at2759"/>
<dbReference type="PANTHER" id="PTHR12416">
    <property type="entry name" value="RRNA-PROCESSING PROTEIN UTP23 HOMOLOG"/>
    <property type="match status" value="1"/>
</dbReference>
<comment type="subcellular location">
    <subcellularLocation>
        <location evidence="1">Nucleus</location>
        <location evidence="1">Nucleolus</location>
    </subcellularLocation>
</comment>
<gene>
    <name evidence="10" type="ORF">SPAPADRAFT_135247</name>
</gene>
<evidence type="ECO:0000313" key="10">
    <source>
        <dbReference type="EMBL" id="EGW34427.1"/>
    </source>
</evidence>
<sequence>MRQKRAKSYKKQMTIYHHTFKFRSPYQVLLDNELVLNITQASYNLMNGLTKTIQGEIKPMITQCCMQALYDTKNQTAIDLAKTFERRRCNHRDAIDPAECIESVVDIDGVNKHRYVVACQNLALRKKLRKIPGVPLIFMNRSVMVMEPLSDVSAKYSREFEEKKLTAGLNSIESRRKAEEEKGASEEESAKKKRKGPKEPNPLSIKKKKKTEPQPTTESAKKKPNRRRKHKSTTESEANSAKEEDSEAKATNEEAEKPNEPVELSAENESS</sequence>
<dbReference type="KEGG" id="spaa:SPAPADRAFT_135247"/>
<evidence type="ECO:0000256" key="1">
    <source>
        <dbReference type="ARBA" id="ARBA00004604"/>
    </source>
</evidence>
<evidence type="ECO:0000256" key="6">
    <source>
        <dbReference type="ARBA" id="ARBA00038503"/>
    </source>
</evidence>
<protein>
    <recommendedName>
        <fullName evidence="7">U three protein 23</fullName>
    </recommendedName>
</protein>
<name>G3AIF7_SPAPN</name>
<dbReference type="AlphaFoldDB" id="G3AIF7"/>
<dbReference type="GO" id="GO:0000447">
    <property type="term" value="P:endonucleolytic cleavage in ITS1 to separate SSU-rRNA from 5.8S rRNA and LSU-rRNA from tricistronic rRNA transcript (SSU-rRNA, 5.8S rRNA, LSU-rRNA)"/>
    <property type="evidence" value="ECO:0007669"/>
    <property type="project" value="EnsemblFungi"/>
</dbReference>
<organism evidence="11">
    <name type="scientific">Spathaspora passalidarum (strain NRRL Y-27907 / 11-Y1)</name>
    <dbReference type="NCBI Taxonomy" id="619300"/>
    <lineage>
        <taxon>Eukaryota</taxon>
        <taxon>Fungi</taxon>
        <taxon>Dikarya</taxon>
        <taxon>Ascomycota</taxon>
        <taxon>Saccharomycotina</taxon>
        <taxon>Pichiomycetes</taxon>
        <taxon>Debaryomycetaceae</taxon>
        <taxon>Spathaspora</taxon>
    </lineage>
</organism>
<dbReference type="EMBL" id="GL996500">
    <property type="protein sequence ID" value="EGW34427.1"/>
    <property type="molecule type" value="Genomic_DNA"/>
</dbReference>
<dbReference type="CDD" id="cd09865">
    <property type="entry name" value="PIN_ScUtp23p-like"/>
    <property type="match status" value="1"/>
</dbReference>
<keyword evidence="2" id="KW-0690">Ribosome biogenesis</keyword>
<dbReference type="Proteomes" id="UP000000709">
    <property type="component" value="Unassembled WGS sequence"/>
</dbReference>
<dbReference type="InParanoid" id="G3AIF7"/>
<dbReference type="InterPro" id="IPR057776">
    <property type="entry name" value="UTP23_sensor"/>
</dbReference>
<evidence type="ECO:0000256" key="7">
    <source>
        <dbReference type="ARBA" id="ARBA00076388"/>
    </source>
</evidence>
<evidence type="ECO:0000256" key="4">
    <source>
        <dbReference type="ARBA" id="ARBA00023242"/>
    </source>
</evidence>
<feature type="compositionally biased region" description="Basic and acidic residues" evidence="8">
    <location>
        <begin position="240"/>
        <end position="260"/>
    </location>
</feature>
<dbReference type="GO" id="GO:0000472">
    <property type="term" value="P:endonucleolytic cleavage to generate mature 5'-end of SSU-rRNA from (SSU-rRNA, 5.8S rRNA, LSU-rRNA)"/>
    <property type="evidence" value="ECO:0007669"/>
    <property type="project" value="EnsemblFungi"/>
</dbReference>
<dbReference type="InterPro" id="IPR006984">
    <property type="entry name" value="Fcf1/UTP23"/>
</dbReference>
<evidence type="ECO:0000256" key="8">
    <source>
        <dbReference type="SAM" id="MobiDB-lite"/>
    </source>
</evidence>
<dbReference type="FunCoup" id="G3AIF7">
    <property type="interactions" value="1095"/>
</dbReference>
<dbReference type="GO" id="GO:0000480">
    <property type="term" value="P:endonucleolytic cleavage in 5'-ETS of tricistronic rRNA transcript (SSU-rRNA, 5.8S rRNA, LSU-rRNA)"/>
    <property type="evidence" value="ECO:0007669"/>
    <property type="project" value="EnsemblFungi"/>
</dbReference>
<dbReference type="STRING" id="619300.G3AIF7"/>
<reference evidence="10 11" key="1">
    <citation type="journal article" date="2011" name="Proc. Natl. Acad. Sci. U.S.A.">
        <title>Comparative genomics of xylose-fermenting fungi for enhanced biofuel production.</title>
        <authorList>
            <person name="Wohlbach D.J."/>
            <person name="Kuo A."/>
            <person name="Sato T.K."/>
            <person name="Potts K.M."/>
            <person name="Salamov A.A."/>
            <person name="LaButti K.M."/>
            <person name="Sun H."/>
            <person name="Clum A."/>
            <person name="Pangilinan J.L."/>
            <person name="Lindquist E.A."/>
            <person name="Lucas S."/>
            <person name="Lapidus A."/>
            <person name="Jin M."/>
            <person name="Gunawan C."/>
            <person name="Balan V."/>
            <person name="Dale B.E."/>
            <person name="Jeffries T.W."/>
            <person name="Zinkel R."/>
            <person name="Barry K.W."/>
            <person name="Grigoriev I.V."/>
            <person name="Gasch A.P."/>
        </authorList>
    </citation>
    <scope>NUCLEOTIDE SEQUENCE [LARGE SCALE GENOMIC DNA]</scope>
    <source>
        <strain evidence="11">NRRL Y-27907 / 11-Y1</strain>
    </source>
</reference>
<proteinExistence type="inferred from homology"/>
<keyword evidence="4" id="KW-0539">Nucleus</keyword>
<dbReference type="GO" id="GO:0070181">
    <property type="term" value="F:small ribosomal subunit rRNA binding"/>
    <property type="evidence" value="ECO:0007669"/>
    <property type="project" value="EnsemblFungi"/>
</dbReference>
<keyword evidence="11" id="KW-1185">Reference proteome</keyword>
<feature type="region of interest" description="Disordered" evidence="8">
    <location>
        <begin position="171"/>
        <end position="271"/>
    </location>
</feature>
<accession>G3AIF7</accession>
<dbReference type="Pfam" id="PF24779">
    <property type="entry name" value="UTP23_sensor"/>
    <property type="match status" value="1"/>
</dbReference>
<dbReference type="InterPro" id="IPR029060">
    <property type="entry name" value="PIN-like_dom_sf"/>
</dbReference>
<feature type="compositionally biased region" description="Basic and acidic residues" evidence="8">
    <location>
        <begin position="173"/>
        <end position="190"/>
    </location>
</feature>
<evidence type="ECO:0000256" key="2">
    <source>
        <dbReference type="ARBA" id="ARBA00022517"/>
    </source>
</evidence>
<dbReference type="SUPFAM" id="SSF88723">
    <property type="entry name" value="PIN domain-like"/>
    <property type="match status" value="1"/>
</dbReference>
<evidence type="ECO:0000256" key="5">
    <source>
        <dbReference type="ARBA" id="ARBA00037300"/>
    </source>
</evidence>
<comment type="similarity">
    <text evidence="6">Belongs to the UTP23/FCF1 family. UTP23 subfamily.</text>
</comment>
<dbReference type="RefSeq" id="XP_007374011.1">
    <property type="nucleotide sequence ID" value="XM_007373949.1"/>
</dbReference>
<dbReference type="Pfam" id="PF04900">
    <property type="entry name" value="Fcf1"/>
    <property type="match status" value="1"/>
</dbReference>
<evidence type="ECO:0000313" key="11">
    <source>
        <dbReference type="Proteomes" id="UP000000709"/>
    </source>
</evidence>